<evidence type="ECO:0000256" key="5">
    <source>
        <dbReference type="ARBA" id="ARBA00022840"/>
    </source>
</evidence>
<dbReference type="GO" id="GO:0140359">
    <property type="term" value="F:ABC-type transporter activity"/>
    <property type="evidence" value="ECO:0007669"/>
    <property type="project" value="InterPro"/>
</dbReference>
<dbReference type="InterPro" id="IPR013525">
    <property type="entry name" value="ABC2_TM"/>
</dbReference>
<evidence type="ECO:0000256" key="2">
    <source>
        <dbReference type="ARBA" id="ARBA00022448"/>
    </source>
</evidence>
<keyword evidence="4" id="KW-0547">Nucleotide-binding</keyword>
<dbReference type="PROSITE" id="PS50893">
    <property type="entry name" value="ABC_TRANSPORTER_2"/>
    <property type="match status" value="1"/>
</dbReference>
<dbReference type="InterPro" id="IPR003593">
    <property type="entry name" value="AAA+_ATPase"/>
</dbReference>
<feature type="domain" description="ABC transporter" evidence="9">
    <location>
        <begin position="57"/>
        <end position="299"/>
    </location>
</feature>
<proteinExistence type="predicted"/>
<dbReference type="InterPro" id="IPR050352">
    <property type="entry name" value="ABCG_transporters"/>
</dbReference>
<evidence type="ECO:0000256" key="1">
    <source>
        <dbReference type="ARBA" id="ARBA00004141"/>
    </source>
</evidence>
<feature type="transmembrane region" description="Helical" evidence="8">
    <location>
        <begin position="455"/>
        <end position="483"/>
    </location>
</feature>
<feature type="transmembrane region" description="Helical" evidence="8">
    <location>
        <begin position="519"/>
        <end position="541"/>
    </location>
</feature>
<dbReference type="InterPro" id="IPR027417">
    <property type="entry name" value="P-loop_NTPase"/>
</dbReference>
<evidence type="ECO:0000259" key="9">
    <source>
        <dbReference type="PROSITE" id="PS50893"/>
    </source>
</evidence>
<dbReference type="Pfam" id="PF01061">
    <property type="entry name" value="ABC2_membrane"/>
    <property type="match status" value="1"/>
</dbReference>
<protein>
    <recommendedName>
        <fullName evidence="9">ABC transporter domain-containing protein</fullName>
    </recommendedName>
</protein>
<feature type="transmembrane region" description="Helical" evidence="8">
    <location>
        <begin position="411"/>
        <end position="434"/>
    </location>
</feature>
<dbReference type="InterPro" id="IPR043926">
    <property type="entry name" value="ABCG_dom"/>
</dbReference>
<keyword evidence="3 8" id="KW-0812">Transmembrane</keyword>
<dbReference type="InterPro" id="IPR017871">
    <property type="entry name" value="ABC_transporter-like_CS"/>
</dbReference>
<dbReference type="PANTHER" id="PTHR48041:SF139">
    <property type="entry name" value="PROTEIN SCARLET"/>
    <property type="match status" value="1"/>
</dbReference>
<feature type="transmembrane region" description="Helical" evidence="8">
    <location>
        <begin position="489"/>
        <end position="507"/>
    </location>
</feature>
<evidence type="ECO:0000313" key="10">
    <source>
        <dbReference type="EMBL" id="CAD8230212.1"/>
    </source>
</evidence>
<keyword evidence="5" id="KW-0067">ATP-binding</keyword>
<reference evidence="10" key="1">
    <citation type="submission" date="2021-01" db="EMBL/GenBank/DDBJ databases">
        <authorList>
            <person name="Corre E."/>
            <person name="Pelletier E."/>
            <person name="Niang G."/>
            <person name="Scheremetjew M."/>
            <person name="Finn R."/>
            <person name="Kale V."/>
            <person name="Holt S."/>
            <person name="Cochrane G."/>
            <person name="Meng A."/>
            <person name="Brown T."/>
            <person name="Cohen L."/>
        </authorList>
    </citation>
    <scope>NUCLEOTIDE SEQUENCE</scope>
    <source>
        <strain evidence="10">RCC1614</strain>
    </source>
</reference>
<evidence type="ECO:0000256" key="3">
    <source>
        <dbReference type="ARBA" id="ARBA00022692"/>
    </source>
</evidence>
<name>A0A7R9TAM4_MICPS</name>
<dbReference type="GO" id="GO:0016887">
    <property type="term" value="F:ATP hydrolysis activity"/>
    <property type="evidence" value="ECO:0007669"/>
    <property type="project" value="InterPro"/>
</dbReference>
<keyword evidence="7 8" id="KW-0472">Membrane</keyword>
<evidence type="ECO:0000256" key="8">
    <source>
        <dbReference type="SAM" id="Phobius"/>
    </source>
</evidence>
<comment type="subcellular location">
    <subcellularLocation>
        <location evidence="1">Membrane</location>
        <topology evidence="1">Multi-pass membrane protein</topology>
    </subcellularLocation>
</comment>
<dbReference type="PROSITE" id="PS00211">
    <property type="entry name" value="ABC_TRANSPORTER_1"/>
    <property type="match status" value="1"/>
</dbReference>
<dbReference type="Pfam" id="PF00005">
    <property type="entry name" value="ABC_tran"/>
    <property type="match status" value="1"/>
</dbReference>
<accession>A0A7R9TAM4</accession>
<gene>
    <name evidence="10" type="ORF">MPUS1402_LOCUS2183</name>
</gene>
<dbReference type="Pfam" id="PF19055">
    <property type="entry name" value="ABC2_membrane_7"/>
    <property type="match status" value="1"/>
</dbReference>
<dbReference type="GO" id="GO:0016020">
    <property type="term" value="C:membrane"/>
    <property type="evidence" value="ECO:0007669"/>
    <property type="project" value="UniProtKB-SubCell"/>
</dbReference>
<evidence type="ECO:0000256" key="6">
    <source>
        <dbReference type="ARBA" id="ARBA00022989"/>
    </source>
</evidence>
<dbReference type="EMBL" id="HBDY01002880">
    <property type="protein sequence ID" value="CAD8230212.1"/>
    <property type="molecule type" value="Transcribed_RNA"/>
</dbReference>
<dbReference type="AlphaFoldDB" id="A0A7R9TAM4"/>
<keyword evidence="2" id="KW-0813">Transport</keyword>
<dbReference type="InterPro" id="IPR003439">
    <property type="entry name" value="ABC_transporter-like_ATP-bd"/>
</dbReference>
<dbReference type="SUPFAM" id="SSF52540">
    <property type="entry name" value="P-loop containing nucleoside triphosphate hydrolases"/>
    <property type="match status" value="1"/>
</dbReference>
<organism evidence="10">
    <name type="scientific">Micromonas pusilla</name>
    <name type="common">Picoplanktonic green alga</name>
    <name type="synonym">Chromulina pusilla</name>
    <dbReference type="NCBI Taxonomy" id="38833"/>
    <lineage>
        <taxon>Eukaryota</taxon>
        <taxon>Viridiplantae</taxon>
        <taxon>Chlorophyta</taxon>
        <taxon>Mamiellophyceae</taxon>
        <taxon>Mamiellales</taxon>
        <taxon>Mamiellaceae</taxon>
        <taxon>Micromonas</taxon>
    </lineage>
</organism>
<feature type="transmembrane region" description="Helical" evidence="8">
    <location>
        <begin position="627"/>
        <end position="646"/>
    </location>
</feature>
<keyword evidence="6 8" id="KW-1133">Transmembrane helix</keyword>
<evidence type="ECO:0000256" key="7">
    <source>
        <dbReference type="ARBA" id="ARBA00023136"/>
    </source>
</evidence>
<sequence length="660" mass="72737">MADSVDPESLQKIKMRKMASRGSNPALELLSSNQAKNSQLTFKDVKYSVEERVEFTGNVQDFVSRSIAKKPIKTILHGITGSVNSGEVLAIMGPSGAGKTCLIDLLTLESKNGDSVGEVRLNGETMNKDIFTKFCATVPQQDKHWAFLTCRETVAFAADLYLDIPKEEKTARVDAVLATMGLTGCADTKVGNAFFSGLSGGQKRRLSLAIALLSNPLVLFLDEPTSGLDAAAAASIMKFLKDLAVAANIAIVCTIHQPSSAVYNGFDRVMLLSRGRIAFLGAAAEALPYFREIGHQMPPNTNPAEFMLDLVNAEFTDPESVDEVLAEWAKKEAKSDVDATRREPVVGLPTDYVHCTNCARQVATLVRRHGKLTIRDPTLYIGRMVMFINACVFFSIIYIKARERKQTQVLARLWLTLWHIGVPASLGVVAVHTYNEEYYAIKREVKNGMLSPVSYLLANFVIQVPLIILMAMCALSISLYGIANYYGDNYFQFMLVYAINLWVYERVAQLLSVSFANPLLGMLVFLQVWFASFLFNGVLVAEDDVVWPFRVGFSILPLKWCFRSLLYLEYSDTTFSGAEIDASDSRGFTCGADNILQCYGRTGKQVLDSLGDNYQSISSANNVGTDVGIMLAIGAVFMLMHIYLLTKKTKAVKLVKSPQP</sequence>
<dbReference type="PANTHER" id="PTHR48041">
    <property type="entry name" value="ABC TRANSPORTER G FAMILY MEMBER 28"/>
    <property type="match status" value="1"/>
</dbReference>
<dbReference type="Gene3D" id="3.40.50.300">
    <property type="entry name" value="P-loop containing nucleotide triphosphate hydrolases"/>
    <property type="match status" value="1"/>
</dbReference>
<dbReference type="GO" id="GO:0005524">
    <property type="term" value="F:ATP binding"/>
    <property type="evidence" value="ECO:0007669"/>
    <property type="project" value="UniProtKB-KW"/>
</dbReference>
<dbReference type="SMART" id="SM00382">
    <property type="entry name" value="AAA"/>
    <property type="match status" value="1"/>
</dbReference>
<evidence type="ECO:0000256" key="4">
    <source>
        <dbReference type="ARBA" id="ARBA00022741"/>
    </source>
</evidence>
<feature type="transmembrane region" description="Helical" evidence="8">
    <location>
        <begin position="377"/>
        <end position="399"/>
    </location>
</feature>